<proteinExistence type="predicted"/>
<dbReference type="PANTHER" id="PTHR36115:SF4">
    <property type="entry name" value="MEMBRANE PROTEIN"/>
    <property type="match status" value="1"/>
</dbReference>
<dbReference type="RefSeq" id="WP_127705854.1">
    <property type="nucleotide sequence ID" value="NZ_SACK01000006.1"/>
</dbReference>
<feature type="transmembrane region" description="Helical" evidence="6">
    <location>
        <begin position="74"/>
        <end position="98"/>
    </location>
</feature>
<dbReference type="AlphaFoldDB" id="A0A3S2UKN6"/>
<dbReference type="Pfam" id="PF06271">
    <property type="entry name" value="RDD"/>
    <property type="match status" value="1"/>
</dbReference>
<dbReference type="EMBL" id="SACK01000006">
    <property type="protein sequence ID" value="RVU00016.1"/>
    <property type="molecule type" value="Genomic_DNA"/>
</dbReference>
<feature type="domain" description="RDD" evidence="7">
    <location>
        <begin position="68"/>
        <end position="197"/>
    </location>
</feature>
<keyword evidence="5 6" id="KW-0472">Membrane</keyword>
<evidence type="ECO:0000256" key="6">
    <source>
        <dbReference type="SAM" id="Phobius"/>
    </source>
</evidence>
<dbReference type="PANTHER" id="PTHR36115">
    <property type="entry name" value="PROLINE-RICH ANTIGEN HOMOLOG-RELATED"/>
    <property type="match status" value="1"/>
</dbReference>
<comment type="caution">
    <text evidence="9">The sequence shown here is derived from an EMBL/GenBank/DDBJ whole genome shotgun (WGS) entry which is preliminary data.</text>
</comment>
<evidence type="ECO:0000313" key="9">
    <source>
        <dbReference type="EMBL" id="RVU00016.1"/>
    </source>
</evidence>
<dbReference type="Proteomes" id="UP000282759">
    <property type="component" value="Unassembled WGS sequence"/>
</dbReference>
<dbReference type="InterPro" id="IPR025640">
    <property type="entry name" value="GYF_2"/>
</dbReference>
<evidence type="ECO:0000256" key="3">
    <source>
        <dbReference type="ARBA" id="ARBA00022692"/>
    </source>
</evidence>
<evidence type="ECO:0000256" key="1">
    <source>
        <dbReference type="ARBA" id="ARBA00004651"/>
    </source>
</evidence>
<protein>
    <submittedName>
        <fullName evidence="9">RDD family protein</fullName>
    </submittedName>
</protein>
<feature type="domain" description="GYF" evidence="8">
    <location>
        <begin position="5"/>
        <end position="50"/>
    </location>
</feature>
<feature type="transmembrane region" description="Helical" evidence="6">
    <location>
        <begin position="110"/>
        <end position="130"/>
    </location>
</feature>
<evidence type="ECO:0000256" key="4">
    <source>
        <dbReference type="ARBA" id="ARBA00022989"/>
    </source>
</evidence>
<organism evidence="9 10">
    <name type="scientific">Mucilaginibacter limnophilus</name>
    <dbReference type="NCBI Taxonomy" id="1932778"/>
    <lineage>
        <taxon>Bacteria</taxon>
        <taxon>Pseudomonadati</taxon>
        <taxon>Bacteroidota</taxon>
        <taxon>Sphingobacteriia</taxon>
        <taxon>Sphingobacteriales</taxon>
        <taxon>Sphingobacteriaceae</taxon>
        <taxon>Mucilaginibacter</taxon>
    </lineage>
</organism>
<gene>
    <name evidence="9" type="ORF">EOD41_13705</name>
</gene>
<evidence type="ECO:0000256" key="5">
    <source>
        <dbReference type="ARBA" id="ARBA00023136"/>
    </source>
</evidence>
<dbReference type="Pfam" id="PF14237">
    <property type="entry name" value="GYF_2"/>
    <property type="match status" value="1"/>
</dbReference>
<evidence type="ECO:0000256" key="2">
    <source>
        <dbReference type="ARBA" id="ARBA00022475"/>
    </source>
</evidence>
<keyword evidence="2" id="KW-1003">Cell membrane</keyword>
<evidence type="ECO:0000313" key="10">
    <source>
        <dbReference type="Proteomes" id="UP000282759"/>
    </source>
</evidence>
<accession>A0A3S2UKN6</accession>
<comment type="subcellular location">
    <subcellularLocation>
        <location evidence="1">Cell membrane</location>
        <topology evidence="1">Multi-pass membrane protein</topology>
    </subcellularLocation>
</comment>
<dbReference type="OrthoDB" id="9793824at2"/>
<keyword evidence="3 6" id="KW-0812">Transmembrane</keyword>
<evidence type="ECO:0000259" key="8">
    <source>
        <dbReference type="Pfam" id="PF14237"/>
    </source>
</evidence>
<keyword evidence="10" id="KW-1185">Reference proteome</keyword>
<reference evidence="9 10" key="1">
    <citation type="submission" date="2019-01" db="EMBL/GenBank/DDBJ databases">
        <authorList>
            <person name="Chen W.-M."/>
        </authorList>
    </citation>
    <scope>NUCLEOTIDE SEQUENCE [LARGE SCALE GENOMIC DNA]</scope>
    <source>
        <strain evidence="9 10">YBJ-36</strain>
    </source>
</reference>
<sequence length="205" mass="23066">MLNAYYILQDNEKVGPFTHEELFENGIHPDTLVLSPIANDWQHASSLPELQNWFEREGFYIPGPTNMAGFWWRLLAYIIDYVFLYTASVLVAVIIGVIGSLTGYTEFGNVTNGVVTMITVALMLLYNTTFEAMPTQGSIGKIICKLVVVNVAGEKLSFVNALGRNAGKWLSSLLCGFGFLSVLWDNERRSWHDHMAKAYVVKKKY</sequence>
<name>A0A3S2UKN6_9SPHI</name>
<keyword evidence="4 6" id="KW-1133">Transmembrane helix</keyword>
<evidence type="ECO:0000259" key="7">
    <source>
        <dbReference type="Pfam" id="PF06271"/>
    </source>
</evidence>
<dbReference type="InterPro" id="IPR010432">
    <property type="entry name" value="RDD"/>
</dbReference>
<dbReference type="InterPro" id="IPR051791">
    <property type="entry name" value="Pra-immunoreactive"/>
</dbReference>
<dbReference type="GO" id="GO:0005886">
    <property type="term" value="C:plasma membrane"/>
    <property type="evidence" value="ECO:0007669"/>
    <property type="project" value="UniProtKB-SubCell"/>
</dbReference>